<evidence type="ECO:0000256" key="4">
    <source>
        <dbReference type="ARBA" id="ARBA00034532"/>
    </source>
</evidence>
<keyword evidence="1" id="KW-0547">Nucleotide-binding</keyword>
<protein>
    <recommendedName>
        <fullName evidence="4">Peroxisomal ATPase PEX1</fullName>
    </recommendedName>
    <alternativeName>
        <fullName evidence="3">Peroxin-1</fullName>
    </alternativeName>
</protein>
<sequence>METYSAVLKYHQRRNCFGYIQQRYSDIARTTSIQVDATSSAAYNIIRCENSTTSGIIQVFAPSDHCCYRPKILLINKIFADLFGLCENEEVIIQKIETAPLCSSFEVQLASAEDWNVVVCFIVKKKQNSAQRIEELLLKQIQLITVGQTYPVWIAQNLYIYFTVARIEAFSSLMQNAWLCEFTEVHVKPFNSSSSSFEKTSSRDVLGVLPASFACRMKNLLSDLSSMPFVFRIQDYCGNVLNRTVSRVLPEILINDVSLEELDVLAVFRLNFSQSNSEIVTISTVCNSETGRIAHALLIELPIACSRFAALRDCLKRYDSHHCAFSHGLYQYMNGEYEWIKVSPLPRDHIHQLGTLEILSEGKLPDNFNECLRNHLWKTHRHYPIVVPFDGLKVEMNLTHRARIQCRIRPHLGGKKEDSSRKCFVFTNDVFPTLEYSTNENTEFIKDGFMQLQETNTNEDIQKAVINFGGWKNEAVEFSFQSALIEKCYMCITYHLENPTFSSSENVFIVGNKSTGKTTILHLLAEKLLNSHLVVYRKSTERFQDVLKAAMTRLIRRYPSILFLDNLDFLLHGQDEDVRNVRLEKCAELVRNLVTENNLLVVATACNKHEVIELFSLNAGGRFFGHVEGIAELNAVS</sequence>
<dbReference type="Proteomes" id="UP000050640">
    <property type="component" value="Unplaced"/>
</dbReference>
<reference evidence="7" key="1">
    <citation type="submission" date="2017-02" db="UniProtKB">
        <authorList>
            <consortium name="WormBaseParasite"/>
        </authorList>
    </citation>
    <scope>IDENTIFICATION</scope>
</reference>
<dbReference type="Pfam" id="PF09262">
    <property type="entry name" value="PEX-1N"/>
    <property type="match status" value="1"/>
</dbReference>
<evidence type="ECO:0000259" key="5">
    <source>
        <dbReference type="SMART" id="SM00382"/>
    </source>
</evidence>
<dbReference type="WBParaSite" id="EEL_0000566301-mRNA-1">
    <property type="protein sequence ID" value="EEL_0000566301-mRNA-1"/>
    <property type="gene ID" value="EEL_0000566301"/>
</dbReference>
<dbReference type="GO" id="GO:0016887">
    <property type="term" value="F:ATP hydrolysis activity"/>
    <property type="evidence" value="ECO:0007669"/>
    <property type="project" value="InterPro"/>
</dbReference>
<dbReference type="GO" id="GO:0005777">
    <property type="term" value="C:peroxisome"/>
    <property type="evidence" value="ECO:0007669"/>
    <property type="project" value="InterPro"/>
</dbReference>
<accession>A0A0R3RUG1</accession>
<dbReference type="InterPro" id="IPR015342">
    <property type="entry name" value="PEX1-N_C-lobe"/>
</dbReference>
<keyword evidence="2" id="KW-0067">ATP-binding</keyword>
<dbReference type="GO" id="GO:0007031">
    <property type="term" value="P:peroxisome organization"/>
    <property type="evidence" value="ECO:0007669"/>
    <property type="project" value="InterPro"/>
</dbReference>
<organism evidence="6 7">
    <name type="scientific">Elaeophora elaphi</name>
    <dbReference type="NCBI Taxonomy" id="1147741"/>
    <lineage>
        <taxon>Eukaryota</taxon>
        <taxon>Metazoa</taxon>
        <taxon>Ecdysozoa</taxon>
        <taxon>Nematoda</taxon>
        <taxon>Chromadorea</taxon>
        <taxon>Rhabditida</taxon>
        <taxon>Spirurina</taxon>
        <taxon>Spiruromorpha</taxon>
        <taxon>Filarioidea</taxon>
        <taxon>Onchocercidae</taxon>
        <taxon>Elaeophora</taxon>
    </lineage>
</organism>
<evidence type="ECO:0000313" key="7">
    <source>
        <dbReference type="WBParaSite" id="EEL_0000566301-mRNA-1"/>
    </source>
</evidence>
<dbReference type="SUPFAM" id="SSF54585">
    <property type="entry name" value="Cdc48 domain 2-like"/>
    <property type="match status" value="1"/>
</dbReference>
<dbReference type="InterPro" id="IPR029067">
    <property type="entry name" value="CDC48_domain_2-like_sf"/>
</dbReference>
<keyword evidence="6" id="KW-1185">Reference proteome</keyword>
<dbReference type="Gene3D" id="3.10.330.10">
    <property type="match status" value="1"/>
</dbReference>
<dbReference type="GO" id="GO:0005524">
    <property type="term" value="F:ATP binding"/>
    <property type="evidence" value="ECO:0007669"/>
    <property type="project" value="UniProtKB-KW"/>
</dbReference>
<evidence type="ECO:0000256" key="3">
    <source>
        <dbReference type="ARBA" id="ARBA00032509"/>
    </source>
</evidence>
<dbReference type="InterPro" id="IPR003593">
    <property type="entry name" value="AAA+_ATPase"/>
</dbReference>
<dbReference type="STRING" id="1147741.A0A0R3RUG1"/>
<dbReference type="InterPro" id="IPR003959">
    <property type="entry name" value="ATPase_AAA_core"/>
</dbReference>
<feature type="domain" description="AAA+ ATPase" evidence="5">
    <location>
        <begin position="503"/>
        <end position="633"/>
    </location>
</feature>
<name>A0A0R3RUG1_9BILA</name>
<dbReference type="SMART" id="SM00382">
    <property type="entry name" value="AAA"/>
    <property type="match status" value="1"/>
</dbReference>
<evidence type="ECO:0000313" key="6">
    <source>
        <dbReference type="Proteomes" id="UP000050640"/>
    </source>
</evidence>
<dbReference type="Gene3D" id="3.40.50.300">
    <property type="entry name" value="P-loop containing nucleotide triphosphate hydrolases"/>
    <property type="match status" value="1"/>
</dbReference>
<evidence type="ECO:0000256" key="1">
    <source>
        <dbReference type="ARBA" id="ARBA00022741"/>
    </source>
</evidence>
<evidence type="ECO:0000256" key="2">
    <source>
        <dbReference type="ARBA" id="ARBA00022840"/>
    </source>
</evidence>
<dbReference type="AlphaFoldDB" id="A0A0R3RUG1"/>
<dbReference type="InterPro" id="IPR027417">
    <property type="entry name" value="P-loop_NTPase"/>
</dbReference>
<dbReference type="Pfam" id="PF00004">
    <property type="entry name" value="AAA"/>
    <property type="match status" value="1"/>
</dbReference>
<proteinExistence type="predicted"/>
<dbReference type="SUPFAM" id="SSF52540">
    <property type="entry name" value="P-loop containing nucleoside triphosphate hydrolases"/>
    <property type="match status" value="1"/>
</dbReference>